<proteinExistence type="inferred from homology"/>
<evidence type="ECO:0000256" key="2">
    <source>
        <dbReference type="ARBA" id="ARBA00010790"/>
    </source>
</evidence>
<keyword evidence="4 5" id="KW-0274">FAD</keyword>
<keyword evidence="8" id="KW-1185">Reference proteome</keyword>
<dbReference type="PANTHER" id="PTHR11552:SF147">
    <property type="entry name" value="CHOLINE DEHYDROGENASE, MITOCHONDRIAL"/>
    <property type="match status" value="1"/>
</dbReference>
<evidence type="ECO:0000313" key="9">
    <source>
        <dbReference type="RefSeq" id="XP_034243155.1"/>
    </source>
</evidence>
<dbReference type="PROSITE" id="PS00624">
    <property type="entry name" value="GMC_OXRED_2"/>
    <property type="match status" value="1"/>
</dbReference>
<evidence type="ECO:0000313" key="8">
    <source>
        <dbReference type="Proteomes" id="UP000515158"/>
    </source>
</evidence>
<feature type="region of interest" description="Disordered" evidence="6">
    <location>
        <begin position="611"/>
        <end position="643"/>
    </location>
</feature>
<dbReference type="OrthoDB" id="269227at2759"/>
<evidence type="ECO:0000256" key="6">
    <source>
        <dbReference type="SAM" id="MobiDB-lite"/>
    </source>
</evidence>
<dbReference type="Gene3D" id="3.50.50.60">
    <property type="entry name" value="FAD/NAD(P)-binding domain"/>
    <property type="match status" value="1"/>
</dbReference>
<dbReference type="PANTHER" id="PTHR11552">
    <property type="entry name" value="GLUCOSE-METHANOL-CHOLINE GMC OXIDOREDUCTASE"/>
    <property type="match status" value="1"/>
</dbReference>
<gene>
    <name evidence="9" type="primary">LOC117646379</name>
</gene>
<dbReference type="InParanoid" id="A0A6P8YZQ3"/>
<feature type="compositionally biased region" description="Basic and acidic residues" evidence="6">
    <location>
        <begin position="611"/>
        <end position="625"/>
    </location>
</feature>
<dbReference type="InterPro" id="IPR036188">
    <property type="entry name" value="FAD/NAD-bd_sf"/>
</dbReference>
<dbReference type="InterPro" id="IPR000172">
    <property type="entry name" value="GMC_OxRdtase_N"/>
</dbReference>
<feature type="domain" description="Glucose-methanol-choline oxidoreductase N-terminal" evidence="7">
    <location>
        <begin position="316"/>
        <end position="330"/>
    </location>
</feature>
<dbReference type="PIRSF" id="PIRSF000137">
    <property type="entry name" value="Alcohol_oxidase"/>
    <property type="match status" value="1"/>
</dbReference>
<dbReference type="GO" id="GO:0050660">
    <property type="term" value="F:flavin adenine dinucleotide binding"/>
    <property type="evidence" value="ECO:0007669"/>
    <property type="project" value="InterPro"/>
</dbReference>
<dbReference type="GeneID" id="117646379"/>
<evidence type="ECO:0000256" key="3">
    <source>
        <dbReference type="ARBA" id="ARBA00022630"/>
    </source>
</evidence>
<dbReference type="KEGG" id="tpal:117646379"/>
<feature type="binding site" evidence="5">
    <location>
        <begin position="547"/>
        <end position="548"/>
    </location>
    <ligand>
        <name>FAD</name>
        <dbReference type="ChEBI" id="CHEBI:57692"/>
    </ligand>
</feature>
<dbReference type="SUPFAM" id="SSF51905">
    <property type="entry name" value="FAD/NAD(P)-binding domain"/>
    <property type="match status" value="1"/>
</dbReference>
<dbReference type="RefSeq" id="XP_034243155.1">
    <property type="nucleotide sequence ID" value="XM_034387264.1"/>
</dbReference>
<name>A0A6P8YZQ3_THRPL</name>
<comment type="similarity">
    <text evidence="2">Belongs to the GMC oxidoreductase family.</text>
</comment>
<evidence type="ECO:0000256" key="4">
    <source>
        <dbReference type="ARBA" id="ARBA00022827"/>
    </source>
</evidence>
<dbReference type="Pfam" id="PF00732">
    <property type="entry name" value="GMC_oxred_N"/>
    <property type="match status" value="1"/>
</dbReference>
<organism evidence="9">
    <name type="scientific">Thrips palmi</name>
    <name type="common">Melon thrips</name>
    <dbReference type="NCBI Taxonomy" id="161013"/>
    <lineage>
        <taxon>Eukaryota</taxon>
        <taxon>Metazoa</taxon>
        <taxon>Ecdysozoa</taxon>
        <taxon>Arthropoda</taxon>
        <taxon>Hexapoda</taxon>
        <taxon>Insecta</taxon>
        <taxon>Pterygota</taxon>
        <taxon>Neoptera</taxon>
        <taxon>Paraneoptera</taxon>
        <taxon>Thysanoptera</taxon>
        <taxon>Terebrantia</taxon>
        <taxon>Thripoidea</taxon>
        <taxon>Thripidae</taxon>
        <taxon>Thrips</taxon>
    </lineage>
</organism>
<feature type="compositionally biased region" description="Acidic residues" evidence="6">
    <location>
        <begin position="632"/>
        <end position="643"/>
    </location>
</feature>
<comment type="cofactor">
    <cofactor evidence="1 5">
        <name>FAD</name>
        <dbReference type="ChEBI" id="CHEBI:57692"/>
    </cofactor>
</comment>
<dbReference type="SUPFAM" id="SSF54373">
    <property type="entry name" value="FAD-linked reductases, C-terminal domain"/>
    <property type="match status" value="1"/>
</dbReference>
<feature type="binding site" evidence="5">
    <location>
        <position position="271"/>
    </location>
    <ligand>
        <name>FAD</name>
        <dbReference type="ChEBI" id="CHEBI:57692"/>
    </ligand>
</feature>
<dbReference type="Gene3D" id="3.30.560.10">
    <property type="entry name" value="Glucose Oxidase, domain 3"/>
    <property type="match status" value="1"/>
</dbReference>
<dbReference type="Proteomes" id="UP000515158">
    <property type="component" value="Unplaced"/>
</dbReference>
<evidence type="ECO:0000256" key="1">
    <source>
        <dbReference type="ARBA" id="ARBA00001974"/>
    </source>
</evidence>
<dbReference type="InterPro" id="IPR007867">
    <property type="entry name" value="GMC_OxRtase_C"/>
</dbReference>
<protein>
    <submittedName>
        <fullName evidence="9">Glucose dehydrogenase [FAD, quinone]-like</fullName>
    </submittedName>
</protein>
<dbReference type="AlphaFoldDB" id="A0A6P8YZQ3"/>
<accession>A0A6P8YZQ3</accession>
<keyword evidence="3" id="KW-0285">Flavoprotein</keyword>
<dbReference type="GO" id="GO:0016614">
    <property type="term" value="F:oxidoreductase activity, acting on CH-OH group of donors"/>
    <property type="evidence" value="ECO:0007669"/>
    <property type="project" value="InterPro"/>
</dbReference>
<sequence length="643" mass="69304">MLMQMSRAASPACDNDPLYTFVTVLATVINSRLQAERTARAQEQPGPDDDVADVVVVGGGSAGCIVAARLSEDPRVRVTLLERGGTEPPEARVPAFLSYLTARANVMEFLQAQPEKGNCNGTGCVFPLPSLLSGGGGVNGMLYVRGSSVDYDDWAEQVGDLSWGYSSVLRYFKRAERNLDKIIALDRRFHGRRGRQPVSWHPYRGPVLQRLADAFQAAGLPFRRDVNARGQLGYSVVQTTTQGGERVSSFRAYLGPALRRRNLRVVTYATVTRVLVEPTANTEGDALPRATGVEYMDAAGRLRVVKAEKEVVLTAGALNTPKILLLSGIGPAEHLKAFNISLMADLPVGQGLQDQSRAGGLVFDCDASLCVSDWEHRVDDLEEYDRHRNGTLSATPGQITAFVRTGVDPPPPLGRGRPAKQPDLQIMVSGSRNDPNGCVVLDRWRSNRFTFMPAVLHPRSRGEVRLRSSDPLQPPLVRFGFFSDDGNRDLAVYKEGLKLVLAMEPRLAERGFTLNRDPGQAPACAGLPFGSDAWQDCLARTTTGTTWHYAASCRMGRDGDAGAVLDTGLRVRGVQGLRVADASAMPSTTSGNTNAPVMMVAERAADLIKKDHGFGGKPCADDRSPGDSGPSDSEDSGPEDGSA</sequence>
<reference evidence="9" key="1">
    <citation type="submission" date="2025-08" db="UniProtKB">
        <authorList>
            <consortium name="RefSeq"/>
        </authorList>
    </citation>
    <scope>IDENTIFICATION</scope>
    <source>
        <tissue evidence="9">Total insect</tissue>
    </source>
</reference>
<dbReference type="Pfam" id="PF05199">
    <property type="entry name" value="GMC_oxred_C"/>
    <property type="match status" value="1"/>
</dbReference>
<dbReference type="InterPro" id="IPR012132">
    <property type="entry name" value="GMC_OxRdtase"/>
</dbReference>
<evidence type="ECO:0000259" key="7">
    <source>
        <dbReference type="PROSITE" id="PS00624"/>
    </source>
</evidence>
<evidence type="ECO:0000256" key="5">
    <source>
        <dbReference type="PIRSR" id="PIRSR000137-2"/>
    </source>
</evidence>